<keyword evidence="2" id="KW-1185">Reference proteome</keyword>
<evidence type="ECO:0000313" key="2">
    <source>
        <dbReference type="Proteomes" id="UP000030152"/>
    </source>
</evidence>
<dbReference type="eggNOG" id="ENOG502ZDYT">
    <property type="taxonomic scope" value="Bacteria"/>
</dbReference>
<sequence length="181" mass="20712">MISCNSKPEEKVATPAIKTEKPAMLPIELSGTTYFFGPHFNEKNCEALGECDCCTLNFLFIDNENFVMVCPCESDESLMRGTYKILDNKVVLNYDTLQVDRDYSWEADADTTQTLKPEYVITNKKYNVSTLTLEPSYCNGKLYFKIKADGEITYGTIDTQYSLNERVQQLKDEGVWDEIQQ</sequence>
<protein>
    <submittedName>
        <fullName evidence="1">Uncharacterized protein</fullName>
    </submittedName>
</protein>
<proteinExistence type="predicted"/>
<name>A0A0A2M6C1_9FLAO</name>
<dbReference type="RefSeq" id="WP_020212695.1">
    <property type="nucleotide sequence ID" value="NZ_KB899968.1"/>
</dbReference>
<dbReference type="EMBL" id="JRLX01000003">
    <property type="protein sequence ID" value="KGO87829.1"/>
    <property type="molecule type" value="Genomic_DNA"/>
</dbReference>
<dbReference type="Proteomes" id="UP000030152">
    <property type="component" value="Unassembled WGS sequence"/>
</dbReference>
<evidence type="ECO:0000313" key="1">
    <source>
        <dbReference type="EMBL" id="KGO87829.1"/>
    </source>
</evidence>
<accession>A0A0A2M6C1</accession>
<dbReference type="STRING" id="1121895.GCA_000378485_01547"/>
<reference evidence="1 2" key="1">
    <citation type="submission" date="2013-09" db="EMBL/GenBank/DDBJ databases">
        <authorList>
            <person name="Zeng Z."/>
            <person name="Chen C."/>
        </authorList>
    </citation>
    <scope>NUCLEOTIDE SEQUENCE [LARGE SCALE GENOMIC DNA]</scope>
    <source>
        <strain evidence="1 2">WB 3.3-2</strain>
    </source>
</reference>
<dbReference type="AlphaFoldDB" id="A0A0A2M6C1"/>
<comment type="caution">
    <text evidence="1">The sequence shown here is derived from an EMBL/GenBank/DDBJ whole genome shotgun (WGS) entry which is preliminary data.</text>
</comment>
<organism evidence="1 2">
    <name type="scientific">Flavobacterium rivuli WB 3.3-2 = DSM 21788</name>
    <dbReference type="NCBI Taxonomy" id="1121895"/>
    <lineage>
        <taxon>Bacteria</taxon>
        <taxon>Pseudomonadati</taxon>
        <taxon>Bacteroidota</taxon>
        <taxon>Flavobacteriia</taxon>
        <taxon>Flavobacteriales</taxon>
        <taxon>Flavobacteriaceae</taxon>
        <taxon>Flavobacterium</taxon>
    </lineage>
</organism>
<dbReference type="OrthoDB" id="966120at2"/>
<gene>
    <name evidence="1" type="ORF">Q765_04900</name>
</gene>